<protein>
    <submittedName>
        <fullName evidence="2">Alcohol oxidase</fullName>
    </submittedName>
</protein>
<dbReference type="InterPro" id="IPR036188">
    <property type="entry name" value="FAD/NAD-bd_sf"/>
</dbReference>
<feature type="compositionally biased region" description="Pro residues" evidence="1">
    <location>
        <begin position="7"/>
        <end position="19"/>
    </location>
</feature>
<dbReference type="Proteomes" id="UP001433268">
    <property type="component" value="Unassembled WGS sequence"/>
</dbReference>
<sequence>MHLFPCYPEPPRTAAPRPTPLYSLSRTKTTDSMMPRNLGGAVDPKPRVCGTKDVKEINASVIPPQTIGDRSTALVYTRGTGSRRP</sequence>
<accession>A0ABR1X7Y2</accession>
<dbReference type="Gene3D" id="3.50.50.60">
    <property type="entry name" value="FAD/NAD(P)-binding domain"/>
    <property type="match status" value="1"/>
</dbReference>
<evidence type="ECO:0000313" key="2">
    <source>
        <dbReference type="EMBL" id="KAK8091534.1"/>
    </source>
</evidence>
<dbReference type="RefSeq" id="XP_066673506.1">
    <property type="nucleotide sequence ID" value="XM_066806210.1"/>
</dbReference>
<evidence type="ECO:0000256" key="1">
    <source>
        <dbReference type="SAM" id="MobiDB-lite"/>
    </source>
</evidence>
<dbReference type="EMBL" id="JAQQWN010000003">
    <property type="protein sequence ID" value="KAK8091534.1"/>
    <property type="molecule type" value="Genomic_DNA"/>
</dbReference>
<evidence type="ECO:0000313" key="3">
    <source>
        <dbReference type="Proteomes" id="UP001433268"/>
    </source>
</evidence>
<proteinExistence type="predicted"/>
<name>A0ABR1X7Y2_9PEZI</name>
<comment type="caution">
    <text evidence="2">The sequence shown here is derived from an EMBL/GenBank/DDBJ whole genome shotgun (WGS) entry which is preliminary data.</text>
</comment>
<feature type="compositionally biased region" description="Polar residues" evidence="1">
    <location>
        <begin position="22"/>
        <end position="32"/>
    </location>
</feature>
<organism evidence="2 3">
    <name type="scientific">Apiospora hydei</name>
    <dbReference type="NCBI Taxonomy" id="1337664"/>
    <lineage>
        <taxon>Eukaryota</taxon>
        <taxon>Fungi</taxon>
        <taxon>Dikarya</taxon>
        <taxon>Ascomycota</taxon>
        <taxon>Pezizomycotina</taxon>
        <taxon>Sordariomycetes</taxon>
        <taxon>Xylariomycetidae</taxon>
        <taxon>Amphisphaeriales</taxon>
        <taxon>Apiosporaceae</taxon>
        <taxon>Apiospora</taxon>
    </lineage>
</organism>
<gene>
    <name evidence="2" type="ORF">PG997_001895</name>
</gene>
<reference evidence="2 3" key="1">
    <citation type="submission" date="2023-01" db="EMBL/GenBank/DDBJ databases">
        <title>Analysis of 21 Apiospora genomes using comparative genomics revels a genus with tremendous synthesis potential of carbohydrate active enzymes and secondary metabolites.</title>
        <authorList>
            <person name="Sorensen T."/>
        </authorList>
    </citation>
    <scope>NUCLEOTIDE SEQUENCE [LARGE SCALE GENOMIC DNA]</scope>
    <source>
        <strain evidence="2 3">CBS 114990</strain>
    </source>
</reference>
<keyword evidence="3" id="KW-1185">Reference proteome</keyword>
<dbReference type="GeneID" id="92039270"/>
<feature type="region of interest" description="Disordered" evidence="1">
    <location>
        <begin position="1"/>
        <end position="49"/>
    </location>
</feature>